<proteinExistence type="predicted"/>
<reference evidence="1 2" key="1">
    <citation type="journal article" date="2014" name="Genome Announc.">
        <title>Draft Genome Sequence of the Haloacid-Degrading Burkholderia caribensis Strain MBA4.</title>
        <authorList>
            <person name="Pan Y."/>
            <person name="Kong K.F."/>
            <person name="Tsang J.S."/>
        </authorList>
    </citation>
    <scope>NUCLEOTIDE SEQUENCE [LARGE SCALE GENOMIC DNA]</scope>
    <source>
        <strain evidence="1 2">MBA4</strain>
    </source>
</reference>
<dbReference type="KEGG" id="bcai:K788_0000282"/>
<evidence type="ECO:0000313" key="1">
    <source>
        <dbReference type="EMBL" id="ALL68695.1"/>
    </source>
</evidence>
<dbReference type="EMBL" id="CP012747">
    <property type="protein sequence ID" value="ALL68695.1"/>
    <property type="molecule type" value="Genomic_DNA"/>
</dbReference>
<dbReference type="AlphaFoldDB" id="A0A0P0RJN1"/>
<dbReference type="Proteomes" id="UP000019146">
    <property type="component" value="Chromosome 2"/>
</dbReference>
<sequence length="98" mass="11081">MKAANLYEQTSPLTRECVAVLLGFNDAAAKSSGYINALREIAPLPDDYKIGDVLRAYLGYLTARERQDMDPQEPVAGWLYVTAWLREQLHVADRWHGD</sequence>
<protein>
    <submittedName>
        <fullName evidence="1">Uncharacterized protein</fullName>
    </submittedName>
</protein>
<accession>A0A0P0RJN1</accession>
<dbReference type="GeneID" id="69972368"/>
<dbReference type="RefSeq" id="WP_035997678.1">
    <property type="nucleotide sequence ID" value="NZ_CP012747.1"/>
</dbReference>
<organism evidence="1 2">
    <name type="scientific">Paraburkholderia caribensis MBA4</name>
    <dbReference type="NCBI Taxonomy" id="1323664"/>
    <lineage>
        <taxon>Bacteria</taxon>
        <taxon>Pseudomonadati</taxon>
        <taxon>Pseudomonadota</taxon>
        <taxon>Betaproteobacteria</taxon>
        <taxon>Burkholderiales</taxon>
        <taxon>Burkholderiaceae</taxon>
        <taxon>Paraburkholderia</taxon>
    </lineage>
</organism>
<gene>
    <name evidence="1" type="ORF">K788_0000282</name>
</gene>
<evidence type="ECO:0000313" key="2">
    <source>
        <dbReference type="Proteomes" id="UP000019146"/>
    </source>
</evidence>
<name>A0A0P0RJN1_9BURK</name>